<evidence type="ECO:0000313" key="2">
    <source>
        <dbReference type="EMBL" id="PTB61513.1"/>
    </source>
</evidence>
<dbReference type="RefSeq" id="XP_024744833.1">
    <property type="nucleotide sequence ID" value="XM_024893091.1"/>
</dbReference>
<gene>
    <name evidence="2" type="ORF">BBK36DRAFT_1136759</name>
</gene>
<dbReference type="GeneID" id="36601209"/>
<dbReference type="Proteomes" id="UP000241546">
    <property type="component" value="Unassembled WGS sequence"/>
</dbReference>
<dbReference type="AlphaFoldDB" id="A0A2T4AWT4"/>
<feature type="compositionally biased region" description="Low complexity" evidence="1">
    <location>
        <begin position="18"/>
        <end position="31"/>
    </location>
</feature>
<evidence type="ECO:0000313" key="3">
    <source>
        <dbReference type="Proteomes" id="UP000241546"/>
    </source>
</evidence>
<evidence type="ECO:0000256" key="1">
    <source>
        <dbReference type="SAM" id="MobiDB-lite"/>
    </source>
</evidence>
<sequence>MLADVTTDAILSDEPPVGIGSSGKLSSSTSSDAWMKKLDELRDLRDDEDEARRRVDKISRQMEAAGGMMRVGVAEQSAVLARGDALARGYRYLYSRGGGRSLMMPLPMPSASASRGVGVGVGVEAKDASSRAVDCAPRKSGFFDWPVPDALSKGKQVAVESEEEESSGFDSPMECRGECCRHLTS</sequence>
<protein>
    <submittedName>
        <fullName evidence="2">Uncharacterized protein</fullName>
    </submittedName>
</protein>
<keyword evidence="3" id="KW-1185">Reference proteome</keyword>
<reference evidence="3" key="1">
    <citation type="submission" date="2016-07" db="EMBL/GenBank/DDBJ databases">
        <title>Multiple horizontal gene transfer events from other fungi enriched the ability of initially mycotrophic Trichoderma (Ascomycota) to feed on dead plant biomass.</title>
        <authorList>
            <consortium name="DOE Joint Genome Institute"/>
            <person name="Atanasova L."/>
            <person name="Chenthamara K."/>
            <person name="Zhang J."/>
            <person name="Grujic M."/>
            <person name="Henrissat B."/>
            <person name="Kuo A."/>
            <person name="Aerts A."/>
            <person name="Salamov A."/>
            <person name="Lipzen A."/>
            <person name="Labutti K."/>
            <person name="Barry K."/>
            <person name="Miao Y."/>
            <person name="Rahimi M.J."/>
            <person name="Shen Q."/>
            <person name="Grigoriev I.V."/>
            <person name="Kubicek C.P."/>
            <person name="Druzhinina I.S."/>
        </authorList>
    </citation>
    <scope>NUCLEOTIDE SEQUENCE [LARGE SCALE GENOMIC DNA]</scope>
    <source>
        <strain evidence="3">TUCIM 6016</strain>
    </source>
</reference>
<name>A0A2T4AWT4_9HYPO</name>
<feature type="region of interest" description="Disordered" evidence="1">
    <location>
        <begin position="1"/>
        <end position="32"/>
    </location>
</feature>
<feature type="region of interest" description="Disordered" evidence="1">
    <location>
        <begin position="154"/>
        <end position="175"/>
    </location>
</feature>
<organism evidence="2 3">
    <name type="scientific">Trichoderma citrinoviride</name>
    <dbReference type="NCBI Taxonomy" id="58853"/>
    <lineage>
        <taxon>Eukaryota</taxon>
        <taxon>Fungi</taxon>
        <taxon>Dikarya</taxon>
        <taxon>Ascomycota</taxon>
        <taxon>Pezizomycotina</taxon>
        <taxon>Sordariomycetes</taxon>
        <taxon>Hypocreomycetidae</taxon>
        <taxon>Hypocreales</taxon>
        <taxon>Hypocreaceae</taxon>
        <taxon>Trichoderma</taxon>
    </lineage>
</organism>
<accession>A0A2T4AWT4</accession>
<dbReference type="EMBL" id="KZ680439">
    <property type="protein sequence ID" value="PTB61513.1"/>
    <property type="molecule type" value="Genomic_DNA"/>
</dbReference>
<proteinExistence type="predicted"/>